<dbReference type="AlphaFoldDB" id="A0A5C3PRW1"/>
<protein>
    <recommendedName>
        <fullName evidence="1">F-box domain-containing protein</fullName>
    </recommendedName>
</protein>
<keyword evidence="3" id="KW-1185">Reference proteome</keyword>
<evidence type="ECO:0000313" key="3">
    <source>
        <dbReference type="Proteomes" id="UP000308197"/>
    </source>
</evidence>
<sequence>MARIQYGRTTIDRLPVELRTMVLKFLVPDKRSLARCSLLSKDWREICLPFLFAFVKAKSSRKFKHLFTFLSGNPVICKHVKSISFQRKIESMPYLGQGRGPNLLQFNDGSPSFNCASLAAVLPCLTALQKLAFEDIDPRQGRLRRAVGNTVVPFKLKHLELQCNTTLAFLRMLPDIITVDTVQFERMSLEDGALPPALHAHPHPVIIPNLVIARDAAGLLDPLRHIIDRRRLRSLTVAIDSDDHYASLCSFIREAGHTVTSLDIDLSHLVHAATARWDAEDLSLVRGADLGEVLPTCRALESLRIVVPIKPPSEICTSFAQEDCDPRSSLFSGIFTPQLPRTLREVTVCLACDGFSTSRKPFFTDGTKPELWDLATLDTALARGTLTEELQVVKVEVQLSDTGRLADIPFLREAVVQTLPELSAGALLRVVSHTRSG</sequence>
<dbReference type="EMBL" id="ML210997">
    <property type="protein sequence ID" value="TFK92515.1"/>
    <property type="molecule type" value="Genomic_DNA"/>
</dbReference>
<dbReference type="SUPFAM" id="SSF81383">
    <property type="entry name" value="F-box domain"/>
    <property type="match status" value="1"/>
</dbReference>
<organism evidence="2 3">
    <name type="scientific">Polyporus arcularius HHB13444</name>
    <dbReference type="NCBI Taxonomy" id="1314778"/>
    <lineage>
        <taxon>Eukaryota</taxon>
        <taxon>Fungi</taxon>
        <taxon>Dikarya</taxon>
        <taxon>Basidiomycota</taxon>
        <taxon>Agaricomycotina</taxon>
        <taxon>Agaricomycetes</taxon>
        <taxon>Polyporales</taxon>
        <taxon>Polyporaceae</taxon>
        <taxon>Polyporus</taxon>
    </lineage>
</organism>
<evidence type="ECO:0000313" key="2">
    <source>
        <dbReference type="EMBL" id="TFK92515.1"/>
    </source>
</evidence>
<dbReference type="InterPro" id="IPR036047">
    <property type="entry name" value="F-box-like_dom_sf"/>
</dbReference>
<reference evidence="2 3" key="1">
    <citation type="journal article" date="2019" name="Nat. Ecol. Evol.">
        <title>Megaphylogeny resolves global patterns of mushroom evolution.</title>
        <authorList>
            <person name="Varga T."/>
            <person name="Krizsan K."/>
            <person name="Foldi C."/>
            <person name="Dima B."/>
            <person name="Sanchez-Garcia M."/>
            <person name="Sanchez-Ramirez S."/>
            <person name="Szollosi G.J."/>
            <person name="Szarkandi J.G."/>
            <person name="Papp V."/>
            <person name="Albert L."/>
            <person name="Andreopoulos W."/>
            <person name="Angelini C."/>
            <person name="Antonin V."/>
            <person name="Barry K.W."/>
            <person name="Bougher N.L."/>
            <person name="Buchanan P."/>
            <person name="Buyck B."/>
            <person name="Bense V."/>
            <person name="Catcheside P."/>
            <person name="Chovatia M."/>
            <person name="Cooper J."/>
            <person name="Damon W."/>
            <person name="Desjardin D."/>
            <person name="Finy P."/>
            <person name="Geml J."/>
            <person name="Haridas S."/>
            <person name="Hughes K."/>
            <person name="Justo A."/>
            <person name="Karasinski D."/>
            <person name="Kautmanova I."/>
            <person name="Kiss B."/>
            <person name="Kocsube S."/>
            <person name="Kotiranta H."/>
            <person name="LaButti K.M."/>
            <person name="Lechner B.E."/>
            <person name="Liimatainen K."/>
            <person name="Lipzen A."/>
            <person name="Lukacs Z."/>
            <person name="Mihaltcheva S."/>
            <person name="Morgado L.N."/>
            <person name="Niskanen T."/>
            <person name="Noordeloos M.E."/>
            <person name="Ohm R.A."/>
            <person name="Ortiz-Santana B."/>
            <person name="Ovrebo C."/>
            <person name="Racz N."/>
            <person name="Riley R."/>
            <person name="Savchenko A."/>
            <person name="Shiryaev A."/>
            <person name="Soop K."/>
            <person name="Spirin V."/>
            <person name="Szebenyi C."/>
            <person name="Tomsovsky M."/>
            <person name="Tulloss R.E."/>
            <person name="Uehling J."/>
            <person name="Grigoriev I.V."/>
            <person name="Vagvolgyi C."/>
            <person name="Papp T."/>
            <person name="Martin F.M."/>
            <person name="Miettinen O."/>
            <person name="Hibbett D.S."/>
            <person name="Nagy L.G."/>
        </authorList>
    </citation>
    <scope>NUCLEOTIDE SEQUENCE [LARGE SCALE GENOMIC DNA]</scope>
    <source>
        <strain evidence="2 3">HHB13444</strain>
    </source>
</reference>
<dbReference type="Pfam" id="PF12937">
    <property type="entry name" value="F-box-like"/>
    <property type="match status" value="1"/>
</dbReference>
<dbReference type="InterPro" id="IPR001810">
    <property type="entry name" value="F-box_dom"/>
</dbReference>
<dbReference type="InParanoid" id="A0A5C3PRW1"/>
<dbReference type="Proteomes" id="UP000308197">
    <property type="component" value="Unassembled WGS sequence"/>
</dbReference>
<evidence type="ECO:0000259" key="1">
    <source>
        <dbReference type="Pfam" id="PF12937"/>
    </source>
</evidence>
<feature type="domain" description="F-box" evidence="1">
    <location>
        <begin position="11"/>
        <end position="48"/>
    </location>
</feature>
<accession>A0A5C3PRW1</accession>
<gene>
    <name evidence="2" type="ORF">K466DRAFT_595179</name>
</gene>
<dbReference type="Gene3D" id="1.20.1280.50">
    <property type="match status" value="1"/>
</dbReference>
<proteinExistence type="predicted"/>
<name>A0A5C3PRW1_9APHY</name>